<accession>A0AAQ1NX47</accession>
<gene>
    <name evidence="1" type="ORF">LMANV2_290083</name>
</gene>
<proteinExistence type="predicted"/>
<dbReference type="AlphaFoldDB" id="A0AAQ1NX47"/>
<reference evidence="1 2" key="1">
    <citation type="submission" date="2017-11" db="EMBL/GenBank/DDBJ databases">
        <authorList>
            <person name="Lechat P."/>
        </authorList>
    </citation>
    <scope>NUCLEOTIDE SEQUENCE [LARGE SCALE GENOMIC DNA]</scope>
    <source>
        <strain evidence="1">L495</strain>
    </source>
</reference>
<evidence type="ECO:0000313" key="2">
    <source>
        <dbReference type="Proteomes" id="UP000234460"/>
    </source>
</evidence>
<comment type="caution">
    <text evidence="1">The sequence shown here is derived from an EMBL/GenBank/DDBJ whole genome shotgun (WGS) entry which is preliminary data.</text>
</comment>
<sequence length="48" mass="5975">MWELTHFVRVTLRFGKRSKLFFFGSKNRFFVLQPFQLQADKTYINFRK</sequence>
<organism evidence="1 2">
    <name type="scientific">Leptospira interrogans serovar Manilae</name>
    <dbReference type="NCBI Taxonomy" id="214675"/>
    <lineage>
        <taxon>Bacteria</taxon>
        <taxon>Pseudomonadati</taxon>
        <taxon>Spirochaetota</taxon>
        <taxon>Spirochaetia</taxon>
        <taxon>Leptospirales</taxon>
        <taxon>Leptospiraceae</taxon>
        <taxon>Leptospira</taxon>
    </lineage>
</organism>
<evidence type="ECO:0000313" key="1">
    <source>
        <dbReference type="EMBL" id="SOR61415.1"/>
    </source>
</evidence>
<name>A0AAQ1NX47_LEPIR</name>
<dbReference type="EMBL" id="OEJX01000022">
    <property type="protein sequence ID" value="SOR61415.1"/>
    <property type="molecule type" value="Genomic_DNA"/>
</dbReference>
<dbReference type="Proteomes" id="UP000234460">
    <property type="component" value="Chromosome LMANV2"/>
</dbReference>
<protein>
    <submittedName>
        <fullName evidence="1">Uncharacterized protein</fullName>
    </submittedName>
</protein>